<evidence type="ECO:0000256" key="1">
    <source>
        <dbReference type="SAM" id="MobiDB-lite"/>
    </source>
</evidence>
<name>A0A3S0R6J6_9BACI</name>
<protein>
    <submittedName>
        <fullName evidence="3">DNA-directed RNA polymerase subunit beta</fullName>
    </submittedName>
</protein>
<keyword evidence="3" id="KW-0804">Transcription</keyword>
<proteinExistence type="predicted"/>
<dbReference type="RefSeq" id="WP_126658925.1">
    <property type="nucleotide sequence ID" value="NZ_RYYR01000010.1"/>
</dbReference>
<feature type="transmembrane region" description="Helical" evidence="2">
    <location>
        <begin position="41"/>
        <end position="67"/>
    </location>
</feature>
<dbReference type="Proteomes" id="UP000287910">
    <property type="component" value="Unassembled WGS sequence"/>
</dbReference>
<dbReference type="Pfam" id="PF11772">
    <property type="entry name" value="EpuA"/>
    <property type="match status" value="1"/>
</dbReference>
<gene>
    <name evidence="3" type="ORF">EK386_09500</name>
</gene>
<dbReference type="GO" id="GO:0000428">
    <property type="term" value="C:DNA-directed RNA polymerase complex"/>
    <property type="evidence" value="ECO:0007669"/>
    <property type="project" value="UniProtKB-KW"/>
</dbReference>
<keyword evidence="4" id="KW-1185">Reference proteome</keyword>
<organism evidence="3 4">
    <name type="scientific">Lysinibacillus antri</name>
    <dbReference type="NCBI Taxonomy" id="2498145"/>
    <lineage>
        <taxon>Bacteria</taxon>
        <taxon>Bacillati</taxon>
        <taxon>Bacillota</taxon>
        <taxon>Bacilli</taxon>
        <taxon>Bacillales</taxon>
        <taxon>Bacillaceae</taxon>
        <taxon>Lysinibacillus</taxon>
    </lineage>
</organism>
<keyword evidence="2" id="KW-0472">Membrane</keyword>
<reference evidence="3 4" key="1">
    <citation type="submission" date="2018-12" db="EMBL/GenBank/DDBJ databases">
        <title>Lysinibacillus antri sp. nov., isolated from a cave soil.</title>
        <authorList>
            <person name="Narsing Rao M.P."/>
            <person name="Zhang H."/>
            <person name="Dong Z.-Y."/>
            <person name="Niu X.-K."/>
            <person name="Zhang K."/>
            <person name="Fang B.-Z."/>
            <person name="Kang Y.-Q."/>
            <person name="Xiao M."/>
            <person name="Li W.-J."/>
        </authorList>
    </citation>
    <scope>NUCLEOTIDE SEQUENCE [LARGE SCALE GENOMIC DNA]</scope>
    <source>
        <strain evidence="3 4">SYSU K30002</strain>
    </source>
</reference>
<dbReference type="EMBL" id="RYYR01000010">
    <property type="protein sequence ID" value="RUL53187.1"/>
    <property type="molecule type" value="Genomic_DNA"/>
</dbReference>
<feature type="region of interest" description="Disordered" evidence="1">
    <location>
        <begin position="1"/>
        <end position="26"/>
    </location>
</feature>
<sequence length="92" mass="10836">MTNELKSESKKPNIPQEQKEKRSERYSERPIRWYSFRLFPIWLRLLIIFILLLLATSFGLMIGFGVIGEGKPIDALKWGTWQHILDMISGKE</sequence>
<evidence type="ECO:0000313" key="4">
    <source>
        <dbReference type="Proteomes" id="UP000287910"/>
    </source>
</evidence>
<accession>A0A3S0R6J6</accession>
<dbReference type="AlphaFoldDB" id="A0A3S0R6J6"/>
<evidence type="ECO:0000256" key="2">
    <source>
        <dbReference type="SAM" id="Phobius"/>
    </source>
</evidence>
<keyword evidence="3" id="KW-0240">DNA-directed RNA polymerase</keyword>
<keyword evidence="2" id="KW-1133">Transmembrane helix</keyword>
<evidence type="ECO:0000313" key="3">
    <source>
        <dbReference type="EMBL" id="RUL53187.1"/>
    </source>
</evidence>
<dbReference type="InterPro" id="IPR024596">
    <property type="entry name" value="RNApol_su_b/EpuA"/>
</dbReference>
<comment type="caution">
    <text evidence="3">The sequence shown here is derived from an EMBL/GenBank/DDBJ whole genome shotgun (WGS) entry which is preliminary data.</text>
</comment>
<keyword evidence="2" id="KW-0812">Transmembrane</keyword>